<comment type="similarity">
    <text evidence="2">Belongs to the bacterial solute-binding protein 1 family.</text>
</comment>
<keyword evidence="5" id="KW-0574">Periplasm</keyword>
<comment type="subcellular location">
    <subcellularLocation>
        <location evidence="1">Cell envelope</location>
    </subcellularLocation>
</comment>
<dbReference type="PROSITE" id="PS51257">
    <property type="entry name" value="PROKAR_LIPOPROTEIN"/>
    <property type="match status" value="1"/>
</dbReference>
<evidence type="ECO:0000256" key="2">
    <source>
        <dbReference type="ARBA" id="ARBA00008520"/>
    </source>
</evidence>
<evidence type="ECO:0000313" key="8">
    <source>
        <dbReference type="Proteomes" id="UP000017469"/>
    </source>
</evidence>
<dbReference type="PROSITE" id="PS01037">
    <property type="entry name" value="SBP_BACTERIAL_1"/>
    <property type="match status" value="1"/>
</dbReference>
<dbReference type="CDD" id="cd14748">
    <property type="entry name" value="PBP2_UgpB"/>
    <property type="match status" value="1"/>
</dbReference>
<keyword evidence="3" id="KW-0813">Transport</keyword>
<proteinExistence type="inferred from homology"/>
<dbReference type="PANTHER" id="PTHR43649">
    <property type="entry name" value="ARABINOSE-BINDING PROTEIN-RELATED"/>
    <property type="match status" value="1"/>
</dbReference>
<dbReference type="InterPro" id="IPR050490">
    <property type="entry name" value="Bact_solute-bd_prot1"/>
</dbReference>
<keyword evidence="4 6" id="KW-0732">Signal</keyword>
<dbReference type="InterPro" id="IPR006059">
    <property type="entry name" value="SBP"/>
</dbReference>
<evidence type="ECO:0000256" key="3">
    <source>
        <dbReference type="ARBA" id="ARBA00022448"/>
    </source>
</evidence>
<evidence type="ECO:0000313" key="7">
    <source>
        <dbReference type="EMBL" id="AGY81115.1"/>
    </source>
</evidence>
<dbReference type="Pfam" id="PF13416">
    <property type="entry name" value="SBP_bac_8"/>
    <property type="match status" value="1"/>
</dbReference>
<evidence type="ECO:0000256" key="6">
    <source>
        <dbReference type="SAM" id="SignalP"/>
    </source>
</evidence>
<dbReference type="GO" id="GO:0030313">
    <property type="term" value="C:cell envelope"/>
    <property type="evidence" value="ECO:0007669"/>
    <property type="project" value="UniProtKB-SubCell"/>
</dbReference>
<reference evidence="7 8" key="1">
    <citation type="journal article" date="2013" name="Genome Announc.">
        <title>Complete Genome Sequence of Carnobacterium gilichinskyi Strain WN1359T (DSM 27470T).</title>
        <authorList>
            <person name="Leonard M.T."/>
            <person name="Panayotova N."/>
            <person name="Farmerie W.G."/>
            <person name="Triplett E.W."/>
            <person name="Nicholson W.L."/>
        </authorList>
    </citation>
    <scope>NUCLEOTIDE SEQUENCE [LARGE SCALE GENOMIC DNA]</scope>
    <source>
        <strain evidence="7 8">WN1359</strain>
    </source>
</reference>
<dbReference type="HOGENOM" id="CLU_031285_3_1_9"/>
<dbReference type="STRING" id="1266845.Q783_01980"/>
<name>U5S7F4_9LACT</name>
<sequence length="445" mass="48628">MSKRKSLLKFGAGLMVSSSILLAACGGTTEGTETESAAGTSDQSENTEEVNITFWHAMNGPHQEAITALTEDFNDSQDLYTVEEMNQGDYDTLEQSIMASGVSGDLPTISQLTPGLVPDLATNELLLPLDDILTGENGFTQEELDDIYPGFMESSLYNEKTYAMPFSKSTRVMYYNQDLLDEYGVEVPTTWEEVKALGEKMVAAGDDSVAMGLENAYEMEYETMARQNGSTFIDGETLEVDIDSPESVETLEFLMGLIDEGYARTAGEDGYFSGPFARGESALYIGSSAGLAHVEPVAEENGINWSTAELPTYNDTPLTIFAGNDLGVFSSATEEEQEAAVAFLSFLLKPENTAYWSMETGYVPISRAALEVPEYKTYLEENPAAEAATLELEYGISAPSFVGYGEYRNELLNTMDDVLVNDANEQEALTELDKKTEDIISKNNK</sequence>
<dbReference type="SUPFAM" id="SSF53850">
    <property type="entry name" value="Periplasmic binding protein-like II"/>
    <property type="match status" value="1"/>
</dbReference>
<feature type="signal peptide" evidence="6">
    <location>
        <begin position="1"/>
        <end position="23"/>
    </location>
</feature>
<gene>
    <name evidence="7" type="ORF">Q783_01980</name>
</gene>
<dbReference type="EMBL" id="CP006812">
    <property type="protein sequence ID" value="AGY81115.1"/>
    <property type="molecule type" value="Genomic_DNA"/>
</dbReference>
<dbReference type="Gene3D" id="3.40.190.10">
    <property type="entry name" value="Periplasmic binding protein-like II"/>
    <property type="match status" value="2"/>
</dbReference>
<dbReference type="PANTHER" id="PTHR43649:SF31">
    <property type="entry name" value="SN-GLYCEROL-3-PHOSPHATE-BINDING PERIPLASMIC PROTEIN UGPB"/>
    <property type="match status" value="1"/>
</dbReference>
<dbReference type="eggNOG" id="COG1653">
    <property type="taxonomic scope" value="Bacteria"/>
</dbReference>
<accession>U5S7F4</accession>
<organism evidence="7 8">
    <name type="scientific">Carnobacterium inhibens subsp. gilichinskyi</name>
    <dbReference type="NCBI Taxonomy" id="1266845"/>
    <lineage>
        <taxon>Bacteria</taxon>
        <taxon>Bacillati</taxon>
        <taxon>Bacillota</taxon>
        <taxon>Bacilli</taxon>
        <taxon>Lactobacillales</taxon>
        <taxon>Carnobacteriaceae</taxon>
        <taxon>Carnobacterium</taxon>
    </lineage>
</organism>
<feature type="chain" id="PRO_5039046365" evidence="6">
    <location>
        <begin position="24"/>
        <end position="445"/>
    </location>
</feature>
<dbReference type="InterPro" id="IPR006061">
    <property type="entry name" value="SBP_1_CS"/>
</dbReference>
<dbReference type="AlphaFoldDB" id="U5S7F4"/>
<evidence type="ECO:0000256" key="5">
    <source>
        <dbReference type="ARBA" id="ARBA00022764"/>
    </source>
</evidence>
<evidence type="ECO:0000256" key="1">
    <source>
        <dbReference type="ARBA" id="ARBA00004196"/>
    </source>
</evidence>
<dbReference type="GO" id="GO:0055085">
    <property type="term" value="P:transmembrane transport"/>
    <property type="evidence" value="ECO:0007669"/>
    <property type="project" value="InterPro"/>
</dbReference>
<dbReference type="PATRIC" id="fig|1266845.5.peg.364"/>
<dbReference type="KEGG" id="caw:Q783_01980"/>
<protein>
    <submittedName>
        <fullName evidence="7">ABC transporter substrate-binding protein</fullName>
    </submittedName>
</protein>
<dbReference type="RefSeq" id="WP_023176986.1">
    <property type="nucleotide sequence ID" value="NC_022606.1"/>
</dbReference>
<dbReference type="Proteomes" id="UP000017469">
    <property type="component" value="Chromosome"/>
</dbReference>
<evidence type="ECO:0000256" key="4">
    <source>
        <dbReference type="ARBA" id="ARBA00022729"/>
    </source>
</evidence>